<dbReference type="PANTHER" id="PTHR12304">
    <property type="entry name" value="INOSINE-URIDINE PREFERRING NUCLEOSIDE HYDROLASE"/>
    <property type="match status" value="1"/>
</dbReference>
<dbReference type="CDD" id="cd02651">
    <property type="entry name" value="nuc_hydro_IU_UC_XIUA"/>
    <property type="match status" value="1"/>
</dbReference>
<evidence type="ECO:0000256" key="1">
    <source>
        <dbReference type="ARBA" id="ARBA00022801"/>
    </source>
</evidence>
<keyword evidence="1" id="KW-0378">Hydrolase</keyword>
<sequence length="323" mass="33858">MPVQPEPAARENGDMRESIIIDTDPGQDDAVALLLAFAASDRLDLRCITTVSGNVPVAQTTANALRICELAGRSDIAVHRGADGPLLFPLGTAEFVCGPDGLAGADLPPPRGEAAPGHAVEAIIATLRAAPDDGVALCPLGPLTNLALAFRLAPDILPKIRRIVLMGGALGLGNMTPAAEFNIHVDPHAAAVVFGCGRPIVMMGLGVTHQAIASHEQIARFATLGTASGRAIHGMLTRPRPGGLGTAGHPMHDPCVIAFLLWPELFDGRDCFVEIETAAGALRGRTTIDWNGRLKQLANAHVIATVQAHELFERMTERLATLP</sequence>
<feature type="domain" description="Inosine/uridine-preferring nucleoside hydrolase" evidence="3">
    <location>
        <begin position="19"/>
        <end position="312"/>
    </location>
</feature>
<evidence type="ECO:0000259" key="3">
    <source>
        <dbReference type="Pfam" id="PF01156"/>
    </source>
</evidence>
<dbReference type="InterPro" id="IPR023186">
    <property type="entry name" value="IUNH"/>
</dbReference>
<evidence type="ECO:0000313" key="4">
    <source>
        <dbReference type="EMBL" id="SEG34289.1"/>
    </source>
</evidence>
<dbReference type="InterPro" id="IPR015910">
    <property type="entry name" value="I/U_nuclsd_hydro_CS"/>
</dbReference>
<keyword evidence="2" id="KW-0326">Glycosidase</keyword>
<dbReference type="GO" id="GO:0045437">
    <property type="term" value="F:uridine nucleosidase activity"/>
    <property type="evidence" value="ECO:0007669"/>
    <property type="project" value="UniProtKB-ARBA"/>
</dbReference>
<accession>A0A1H5ZCS7</accession>
<dbReference type="Proteomes" id="UP000236743">
    <property type="component" value="Unassembled WGS sequence"/>
</dbReference>
<evidence type="ECO:0000313" key="5">
    <source>
        <dbReference type="Proteomes" id="UP000236743"/>
    </source>
</evidence>
<dbReference type="Gene3D" id="3.90.245.10">
    <property type="entry name" value="Ribonucleoside hydrolase-like"/>
    <property type="match status" value="1"/>
</dbReference>
<dbReference type="InterPro" id="IPR001910">
    <property type="entry name" value="Inosine/uridine_hydrolase_dom"/>
</dbReference>
<dbReference type="GO" id="GO:0005829">
    <property type="term" value="C:cytosol"/>
    <property type="evidence" value="ECO:0007669"/>
    <property type="project" value="TreeGrafter"/>
</dbReference>
<dbReference type="InterPro" id="IPR036452">
    <property type="entry name" value="Ribo_hydro-like"/>
</dbReference>
<protein>
    <submittedName>
        <fullName evidence="4">Purine nucleosidase</fullName>
    </submittedName>
</protein>
<dbReference type="PANTHER" id="PTHR12304:SF4">
    <property type="entry name" value="URIDINE NUCLEOSIDASE"/>
    <property type="match status" value="1"/>
</dbReference>
<dbReference type="SUPFAM" id="SSF53590">
    <property type="entry name" value="Nucleoside hydrolase"/>
    <property type="match status" value="1"/>
</dbReference>
<reference evidence="4 5" key="1">
    <citation type="submission" date="2016-10" db="EMBL/GenBank/DDBJ databases">
        <authorList>
            <person name="de Groot N.N."/>
        </authorList>
    </citation>
    <scope>NUCLEOTIDE SEQUENCE [LARGE SCALE GENOMIC DNA]</scope>
    <source>
        <strain evidence="4 5">DSM 26656</strain>
    </source>
</reference>
<dbReference type="Pfam" id="PF01156">
    <property type="entry name" value="IU_nuc_hydro"/>
    <property type="match status" value="1"/>
</dbReference>
<keyword evidence="5" id="KW-1185">Reference proteome</keyword>
<dbReference type="EMBL" id="FNUY01000004">
    <property type="protein sequence ID" value="SEG34289.1"/>
    <property type="molecule type" value="Genomic_DNA"/>
</dbReference>
<proteinExistence type="predicted"/>
<dbReference type="AlphaFoldDB" id="A0A1H5ZCS7"/>
<organism evidence="4 5">
    <name type="scientific">Bosea lathyri</name>
    <dbReference type="NCBI Taxonomy" id="1036778"/>
    <lineage>
        <taxon>Bacteria</taxon>
        <taxon>Pseudomonadati</taxon>
        <taxon>Pseudomonadota</taxon>
        <taxon>Alphaproteobacteria</taxon>
        <taxon>Hyphomicrobiales</taxon>
        <taxon>Boseaceae</taxon>
        <taxon>Bosea</taxon>
    </lineage>
</organism>
<evidence type="ECO:0000256" key="2">
    <source>
        <dbReference type="ARBA" id="ARBA00023295"/>
    </source>
</evidence>
<dbReference type="GO" id="GO:0008477">
    <property type="term" value="F:purine nucleosidase activity"/>
    <property type="evidence" value="ECO:0007669"/>
    <property type="project" value="TreeGrafter"/>
</dbReference>
<dbReference type="PROSITE" id="PS01247">
    <property type="entry name" value="IUNH"/>
    <property type="match status" value="1"/>
</dbReference>
<gene>
    <name evidence="4" type="ORF">SAMN04488115_104379</name>
</gene>
<dbReference type="GO" id="GO:0006152">
    <property type="term" value="P:purine nucleoside catabolic process"/>
    <property type="evidence" value="ECO:0007669"/>
    <property type="project" value="TreeGrafter"/>
</dbReference>
<name>A0A1H5ZCS7_9HYPH</name>